<feature type="transmembrane region" description="Helical" evidence="21">
    <location>
        <begin position="169"/>
        <end position="190"/>
    </location>
</feature>
<evidence type="ECO:0000256" key="3">
    <source>
        <dbReference type="ARBA" id="ARBA00004563"/>
    </source>
</evidence>
<dbReference type="Pfam" id="PF00517">
    <property type="entry name" value="GP41"/>
    <property type="match status" value="1"/>
</dbReference>
<keyword evidence="9 21" id="KW-0812">Transmembrane</keyword>
<dbReference type="GO" id="GO:0005198">
    <property type="term" value="F:structural molecule activity"/>
    <property type="evidence" value="ECO:0007669"/>
    <property type="project" value="InterPro"/>
</dbReference>
<dbReference type="InterPro" id="IPR018582">
    <property type="entry name" value="Envelope_glycop_lentivirus"/>
</dbReference>
<keyword evidence="18" id="KW-1160">Virus entry into host cell</keyword>
<keyword evidence="6" id="KW-1032">Host cell membrane</keyword>
<dbReference type="EMBL" id="EU117992">
    <property type="protein sequence ID" value="ABX25838.1"/>
    <property type="molecule type" value="Genomic_DNA"/>
</dbReference>
<evidence type="ECO:0000256" key="7">
    <source>
        <dbReference type="ARBA" id="ARBA00022581"/>
    </source>
</evidence>
<evidence type="ECO:0000256" key="1">
    <source>
        <dbReference type="ARBA" id="ARBA00004402"/>
    </source>
</evidence>
<evidence type="ECO:0000256" key="21">
    <source>
        <dbReference type="SAM" id="Phobius"/>
    </source>
</evidence>
<dbReference type="InterPro" id="IPR000328">
    <property type="entry name" value="GP41-like"/>
</dbReference>
<keyword evidence="14 21" id="KW-1133">Transmembrane helix</keyword>
<dbReference type="GO" id="GO:0055036">
    <property type="term" value="C:virion membrane"/>
    <property type="evidence" value="ECO:0007669"/>
    <property type="project" value="UniProtKB-SubCell"/>
</dbReference>
<dbReference type="GO" id="GO:0019031">
    <property type="term" value="C:viral envelope"/>
    <property type="evidence" value="ECO:0007669"/>
    <property type="project" value="UniProtKB-KW"/>
</dbReference>
<dbReference type="GO" id="GO:0019062">
    <property type="term" value="P:virion attachment to host cell"/>
    <property type="evidence" value="ECO:0007669"/>
    <property type="project" value="UniProtKB-KW"/>
</dbReference>
<reference evidence="23" key="1">
    <citation type="journal article" date="2008" name="BMC Genomics">
        <title>Genomic organization, sequence divergence, and recombination of feline immunodeficiency virus from lions in the wild.</title>
        <authorList>
            <person name="Pecon-Slattery J."/>
            <person name="McCracken C.L."/>
            <person name="Troyer J.L."/>
            <person name="VandeWoude S."/>
            <person name="Roelke M."/>
            <person name="Sondgeroth K."/>
            <person name="Winterbach C."/>
            <person name="Winterbach H."/>
            <person name="O'Brien S.J."/>
        </authorList>
    </citation>
    <scope>NUCLEOTIDE SEQUENCE</scope>
    <source>
        <strain evidence="23">1027</strain>
    </source>
</reference>
<comment type="subcellular location">
    <subcellularLocation>
        <location evidence="2">Host cell membrane</location>
        <topology evidence="2">Peripheral membrane protein</topology>
    </subcellularLocation>
    <subcellularLocation>
        <location evidence="1">Host cell membrane</location>
        <topology evidence="1">Single-pass type I membrane protein</topology>
    </subcellularLocation>
    <subcellularLocation>
        <location evidence="4">Virion membrane</location>
        <topology evidence="4">Peripheral membrane protein</topology>
    </subcellularLocation>
    <subcellularLocation>
        <location evidence="3">Virion membrane</location>
        <topology evidence="3">Single-pass type I membrane protein</topology>
    </subcellularLocation>
</comment>
<evidence type="ECO:0000256" key="2">
    <source>
        <dbReference type="ARBA" id="ARBA00004505"/>
    </source>
</evidence>
<evidence type="ECO:0000256" key="13">
    <source>
        <dbReference type="ARBA" id="ARBA00022879"/>
    </source>
</evidence>
<evidence type="ECO:0000256" key="17">
    <source>
        <dbReference type="ARBA" id="ARBA00023180"/>
    </source>
</evidence>
<keyword evidence="13 23" id="KW-0261">Viral envelope protein</keyword>
<keyword evidence="16" id="KW-1015">Disulfide bond</keyword>
<name>B2BWI5_9RETR</name>
<evidence type="ECO:0000259" key="22">
    <source>
        <dbReference type="Pfam" id="PF00517"/>
    </source>
</evidence>
<feature type="compositionally biased region" description="Basic and acidic residues" evidence="20">
    <location>
        <begin position="1"/>
        <end position="23"/>
    </location>
</feature>
<proteinExistence type="predicted"/>
<feature type="transmembrane region" description="Helical" evidence="21">
    <location>
        <begin position="814"/>
        <end position="836"/>
    </location>
</feature>
<dbReference type="Pfam" id="PF09590">
    <property type="entry name" value="Env-gp36"/>
    <property type="match status" value="1"/>
</dbReference>
<evidence type="ECO:0000256" key="16">
    <source>
        <dbReference type="ARBA" id="ARBA00023157"/>
    </source>
</evidence>
<evidence type="ECO:0000256" key="14">
    <source>
        <dbReference type="ARBA" id="ARBA00022989"/>
    </source>
</evidence>
<evidence type="ECO:0000256" key="4">
    <source>
        <dbReference type="ARBA" id="ARBA00004650"/>
    </source>
</evidence>
<keyword evidence="7" id="KW-0945">Host-virus interaction</keyword>
<protein>
    <recommendedName>
        <fullName evidence="5">Envelope glycoprotein gp150</fullName>
    </recommendedName>
    <alternativeName>
        <fullName evidence="19">Env polyprotein</fullName>
    </alternativeName>
</protein>
<evidence type="ECO:0000256" key="19">
    <source>
        <dbReference type="ARBA" id="ARBA00029888"/>
    </source>
</evidence>
<evidence type="ECO:0000313" key="23">
    <source>
        <dbReference type="EMBL" id="ABX25838.1"/>
    </source>
</evidence>
<dbReference type="GO" id="GO:0020002">
    <property type="term" value="C:host cell plasma membrane"/>
    <property type="evidence" value="ECO:0007669"/>
    <property type="project" value="UniProtKB-SubCell"/>
</dbReference>
<evidence type="ECO:0000256" key="6">
    <source>
        <dbReference type="ARBA" id="ARBA00022511"/>
    </source>
</evidence>
<keyword evidence="10" id="KW-1161">Viral attachment to host cell</keyword>
<keyword evidence="15 21" id="KW-0472">Membrane</keyword>
<accession>B2BWI5</accession>
<evidence type="ECO:0000256" key="9">
    <source>
        <dbReference type="ARBA" id="ARBA00022692"/>
    </source>
</evidence>
<dbReference type="GO" id="GO:0046718">
    <property type="term" value="P:symbiont entry into host cell"/>
    <property type="evidence" value="ECO:0007669"/>
    <property type="project" value="UniProtKB-KW"/>
</dbReference>
<feature type="region of interest" description="Disordered" evidence="20">
    <location>
        <begin position="1"/>
        <end position="30"/>
    </location>
</feature>
<keyword evidence="17" id="KW-0325">Glycoprotein</keyword>
<evidence type="ECO:0000256" key="5">
    <source>
        <dbReference type="ARBA" id="ARBA00015506"/>
    </source>
</evidence>
<evidence type="ECO:0000256" key="10">
    <source>
        <dbReference type="ARBA" id="ARBA00022804"/>
    </source>
</evidence>
<evidence type="ECO:0000256" key="18">
    <source>
        <dbReference type="ARBA" id="ARBA00023296"/>
    </source>
</evidence>
<evidence type="ECO:0000256" key="12">
    <source>
        <dbReference type="ARBA" id="ARBA00022870"/>
    </source>
</evidence>
<evidence type="ECO:0000256" key="8">
    <source>
        <dbReference type="ARBA" id="ARBA00022685"/>
    </source>
</evidence>
<evidence type="ECO:0000256" key="15">
    <source>
        <dbReference type="ARBA" id="ARBA00023136"/>
    </source>
</evidence>
<evidence type="ECO:0000256" key="11">
    <source>
        <dbReference type="ARBA" id="ARBA00022844"/>
    </source>
</evidence>
<keyword evidence="11" id="KW-0946">Virion</keyword>
<evidence type="ECO:0000256" key="20">
    <source>
        <dbReference type="SAM" id="MobiDB-lite"/>
    </source>
</evidence>
<keyword evidence="8" id="KW-0165">Cleavage on pair of basic residues</keyword>
<feature type="domain" description="Retroviral envelope protein GP41-like" evidence="22">
    <location>
        <begin position="663"/>
        <end position="847"/>
    </location>
</feature>
<organism evidence="23">
    <name type="scientific">Feline immunodeficiency virus</name>
    <dbReference type="NCBI Taxonomy" id="11673"/>
    <lineage>
        <taxon>Viruses</taxon>
        <taxon>Riboviria</taxon>
        <taxon>Pararnavirae</taxon>
        <taxon>Artverviricota</taxon>
        <taxon>Revtraviricetes</taxon>
        <taxon>Ortervirales</taxon>
        <taxon>Retroviridae</taxon>
        <taxon>Orthoretrovirinae</taxon>
        <taxon>Lentivirus</taxon>
        <taxon>Lentivirus felimdef</taxon>
    </lineage>
</organism>
<sequence>MAEGGRVDLVEGAGEMRPKGQGEEEHDYGIGMNPDFIGPYEGEMLLDYDILQYVTEEGPFRPGFNPFRGPGITEEEKLELCKILQTKLKEIKSHMLEGPSSNITPGKYRRLRYLQYSDMNIQNQMSLLFFQCCFYLRDRIGKASENIDVPISPEERFGAKEKGRTTNILARRICGISSFILLIFISLSIWKSVHGQVVWRLPPIVIPIEETDTILWDCWAPGEPACEDYMGYLMDLKAHTNLTIEGPTLGDWAREIWLGLIRKATKQCTRKGIYKKWNDTITGPQGCANNSCINITVTIPDYSCYLERIENWLMGMVNFSICVAEGKILLNKETKNLQYCTDRFQIPLINYTFGPNQTCKWNLTGETEKELPQCGWWNQNARYNSCWWEQSNITFNCSRTQSQPGKWVKSRSSWKSKNRYIWMPDITATNVKVTLQCMASENLTFAMRDNADSGDVTGAWIEFGCLRKENKTAMLEELMMRIRCRWNEGANETNIDTCGKENVTKANPVNCTMFAKIPYNCTIQNSFLLKLDTDIIHFNLSKILDLKGIVGNWSCESVKHNQWGYMKCNCSNVSGSNSSGSNTKMMNCPANTGILRNWYNPVLALKMTLQKYTIVKQPDYVVVPQSILNNKIQKKEKRAAIHIILALSTILSLAGAGAGVTAITLVSQYHHVLQSHQQAIEKITTALKVADIRLIALEHQMLTLGLKVEALEKFVYTAFAMQVLGCREQQFFCKIPQKYIAAYNLTVNTTFWNDGNVTLTDWYNRTKDLQRKFQEIIMEIEQSSAEGQQGLKDLEEWESWTGWIKAIPKYLKGLVGGFIGVIVIILGIIIGLPILVDCIRNIMSKIVGYVQIKEEMVILPEQCTESDSEAEIDVTGEDTQLMVNPEKREVNDESNT</sequence>
<keyword evidence="12" id="KW-1043">Host membrane</keyword>